<dbReference type="GO" id="GO:0003677">
    <property type="term" value="F:DNA binding"/>
    <property type="evidence" value="ECO:0007669"/>
    <property type="project" value="TreeGrafter"/>
</dbReference>
<dbReference type="OMA" id="GLTRKWH"/>
<feature type="compositionally biased region" description="Pro residues" evidence="1">
    <location>
        <begin position="344"/>
        <end position="358"/>
    </location>
</feature>
<accession>A0A0L0TEX0</accession>
<feature type="region of interest" description="Disordered" evidence="1">
    <location>
        <begin position="295"/>
        <end position="361"/>
    </location>
</feature>
<dbReference type="PANTHER" id="PTHR28027:SF1">
    <property type="entry name" value="CAMP INDEPENDENT REGULATORY PROTEIN (AFU_ORTHOLOGUE AFUA_3G09640)"/>
    <property type="match status" value="1"/>
</dbReference>
<dbReference type="eggNOG" id="KOG4476">
    <property type="taxonomic scope" value="Eukaryota"/>
</dbReference>
<sequence length="403" mass="42247">MQQPATPPARLETYYGHIETTHDVLLVVEATRRGHLPRITRRLSERQRQQIRVGSVFVWREHEAGIKRWTDGRPWTPSRMHGSFMVYRECARRAAPAVAASGDAVDAPASTKTAVKDGLVKKTVTVHLTTGAVFHVVCYTNDDAADEDGRMLPSPTTDAFFVTNGVAPIPYALYPRVVSHNTFGKYVPVAGAGAADAVEDGVGTASSVGAVAAATWPADSPRFVGQPLVPPTAAATASPSRGTATPTPTPTLGVSPAMSELGVPAAAMPADASIPTAHALALAAVALPPAPAVSFPYHHQHHQHQDHHPTAHSFSPYAPSSAKQLSPPGPVPTPRAIQESYPPHQLPNPGPHLPPAPPSVTTTLPSILSAYPLPTATYGPAPNACAVHARKCGDGAPRALLIA</sequence>
<gene>
    <name evidence="2" type="ORF">AMAG_17423</name>
</gene>
<reference evidence="2 3" key="1">
    <citation type="submission" date="2009-11" db="EMBL/GenBank/DDBJ databases">
        <title>Annotation of Allomyces macrogynus ATCC 38327.</title>
        <authorList>
            <consortium name="The Broad Institute Genome Sequencing Platform"/>
            <person name="Russ C."/>
            <person name="Cuomo C."/>
            <person name="Burger G."/>
            <person name="Gray M.W."/>
            <person name="Holland P.W.H."/>
            <person name="King N."/>
            <person name="Lang F.B.F."/>
            <person name="Roger A.J."/>
            <person name="Ruiz-Trillo I."/>
            <person name="Young S.K."/>
            <person name="Zeng Q."/>
            <person name="Gargeya S."/>
            <person name="Fitzgerald M."/>
            <person name="Haas B."/>
            <person name="Abouelleil A."/>
            <person name="Alvarado L."/>
            <person name="Arachchi H.M."/>
            <person name="Berlin A."/>
            <person name="Chapman S.B."/>
            <person name="Gearin G."/>
            <person name="Goldberg J."/>
            <person name="Griggs A."/>
            <person name="Gujja S."/>
            <person name="Hansen M."/>
            <person name="Heiman D."/>
            <person name="Howarth C."/>
            <person name="Larimer J."/>
            <person name="Lui A."/>
            <person name="MacDonald P.J.P."/>
            <person name="McCowen C."/>
            <person name="Montmayeur A."/>
            <person name="Murphy C."/>
            <person name="Neiman D."/>
            <person name="Pearson M."/>
            <person name="Priest M."/>
            <person name="Roberts A."/>
            <person name="Saif S."/>
            <person name="Shea T."/>
            <person name="Sisk P."/>
            <person name="Stolte C."/>
            <person name="Sykes S."/>
            <person name="Wortman J."/>
            <person name="Nusbaum C."/>
            <person name="Birren B."/>
        </authorList>
    </citation>
    <scope>NUCLEOTIDE SEQUENCE [LARGE SCALE GENOMIC DNA]</scope>
    <source>
        <strain evidence="2 3">ATCC 38327</strain>
    </source>
</reference>
<dbReference type="EMBL" id="GG745392">
    <property type="protein sequence ID" value="KNE73245.1"/>
    <property type="molecule type" value="Genomic_DNA"/>
</dbReference>
<evidence type="ECO:0000256" key="1">
    <source>
        <dbReference type="SAM" id="MobiDB-lite"/>
    </source>
</evidence>
<evidence type="ECO:0008006" key="4">
    <source>
        <dbReference type="Google" id="ProtNLM"/>
    </source>
</evidence>
<protein>
    <recommendedName>
        <fullName evidence="4">Gti1/Pac2 family protein</fullName>
    </recommendedName>
</protein>
<dbReference type="InterPro" id="IPR018608">
    <property type="entry name" value="Gti1/Pac2"/>
</dbReference>
<dbReference type="Pfam" id="PF09729">
    <property type="entry name" value="Gti1_Pac2"/>
    <property type="match status" value="1"/>
</dbReference>
<feature type="region of interest" description="Disordered" evidence="1">
    <location>
        <begin position="223"/>
        <end position="252"/>
    </location>
</feature>
<dbReference type="OrthoDB" id="5572844at2759"/>
<dbReference type="Proteomes" id="UP000054350">
    <property type="component" value="Unassembled WGS sequence"/>
</dbReference>
<organism evidence="2 3">
    <name type="scientific">Allomyces macrogynus (strain ATCC 38327)</name>
    <name type="common">Allomyces javanicus var. macrogynus</name>
    <dbReference type="NCBI Taxonomy" id="578462"/>
    <lineage>
        <taxon>Eukaryota</taxon>
        <taxon>Fungi</taxon>
        <taxon>Fungi incertae sedis</taxon>
        <taxon>Blastocladiomycota</taxon>
        <taxon>Blastocladiomycetes</taxon>
        <taxon>Blastocladiales</taxon>
        <taxon>Blastocladiaceae</taxon>
        <taxon>Allomyces</taxon>
    </lineage>
</organism>
<dbReference type="VEuPathDB" id="FungiDB:AMAG_17423"/>
<reference evidence="3" key="2">
    <citation type="submission" date="2009-11" db="EMBL/GenBank/DDBJ databases">
        <title>The Genome Sequence of Allomyces macrogynus strain ATCC 38327.</title>
        <authorList>
            <consortium name="The Broad Institute Genome Sequencing Platform"/>
            <person name="Russ C."/>
            <person name="Cuomo C."/>
            <person name="Shea T."/>
            <person name="Young S.K."/>
            <person name="Zeng Q."/>
            <person name="Koehrsen M."/>
            <person name="Haas B."/>
            <person name="Borodovsky M."/>
            <person name="Guigo R."/>
            <person name="Alvarado L."/>
            <person name="Berlin A."/>
            <person name="Borenstein D."/>
            <person name="Chen Z."/>
            <person name="Engels R."/>
            <person name="Freedman E."/>
            <person name="Gellesch M."/>
            <person name="Goldberg J."/>
            <person name="Griggs A."/>
            <person name="Gujja S."/>
            <person name="Heiman D."/>
            <person name="Hepburn T."/>
            <person name="Howarth C."/>
            <person name="Jen D."/>
            <person name="Larson L."/>
            <person name="Lewis B."/>
            <person name="Mehta T."/>
            <person name="Park D."/>
            <person name="Pearson M."/>
            <person name="Roberts A."/>
            <person name="Saif S."/>
            <person name="Shenoy N."/>
            <person name="Sisk P."/>
            <person name="Stolte C."/>
            <person name="Sykes S."/>
            <person name="Walk T."/>
            <person name="White J."/>
            <person name="Yandava C."/>
            <person name="Burger G."/>
            <person name="Gray M.W."/>
            <person name="Holland P.W.H."/>
            <person name="King N."/>
            <person name="Lang F.B.F."/>
            <person name="Roger A.J."/>
            <person name="Ruiz-Trillo I."/>
            <person name="Lander E."/>
            <person name="Nusbaum C."/>
        </authorList>
    </citation>
    <scope>NUCLEOTIDE SEQUENCE [LARGE SCALE GENOMIC DNA]</scope>
    <source>
        <strain evidence="3">ATCC 38327</strain>
    </source>
</reference>
<evidence type="ECO:0000313" key="3">
    <source>
        <dbReference type="Proteomes" id="UP000054350"/>
    </source>
</evidence>
<evidence type="ECO:0000313" key="2">
    <source>
        <dbReference type="EMBL" id="KNE73245.1"/>
    </source>
</evidence>
<feature type="compositionally biased region" description="Low complexity" evidence="1">
    <location>
        <begin position="231"/>
        <end position="252"/>
    </location>
</feature>
<proteinExistence type="predicted"/>
<keyword evidence="3" id="KW-1185">Reference proteome</keyword>
<name>A0A0L0TEX0_ALLM3</name>
<dbReference type="PANTHER" id="PTHR28027">
    <property type="entry name" value="TRANSCRIPTIONAL REGULATOR MIT1"/>
    <property type="match status" value="1"/>
</dbReference>
<dbReference type="AlphaFoldDB" id="A0A0L0TEX0"/>